<dbReference type="Pfam" id="PF07086">
    <property type="entry name" value="Jagunal"/>
    <property type="match status" value="1"/>
</dbReference>
<keyword evidence="5 7" id="KW-1133">Transmembrane helix</keyword>
<evidence type="ECO:0000256" key="5">
    <source>
        <dbReference type="ARBA" id="ARBA00022989"/>
    </source>
</evidence>
<dbReference type="OMA" id="YSFRMVV"/>
<evidence type="ECO:0000313" key="8">
    <source>
        <dbReference type="EMBL" id="KMZ74925.1"/>
    </source>
</evidence>
<evidence type="ECO:0000256" key="1">
    <source>
        <dbReference type="ARBA" id="ARBA00004477"/>
    </source>
</evidence>
<comment type="similarity">
    <text evidence="2">Belongs to the jagunal family.</text>
</comment>
<evidence type="ECO:0000256" key="2">
    <source>
        <dbReference type="ARBA" id="ARBA00008462"/>
    </source>
</evidence>
<dbReference type="GO" id="GO:0007029">
    <property type="term" value="P:endoplasmic reticulum organization"/>
    <property type="evidence" value="ECO:0000318"/>
    <property type="project" value="GO_Central"/>
</dbReference>
<gene>
    <name evidence="8" type="ORF">ZOSMA_120G00150</name>
</gene>
<feature type="transmembrane region" description="Helical" evidence="7">
    <location>
        <begin position="140"/>
        <end position="164"/>
    </location>
</feature>
<organism evidence="8 9">
    <name type="scientific">Zostera marina</name>
    <name type="common">Eelgrass</name>
    <dbReference type="NCBI Taxonomy" id="29655"/>
    <lineage>
        <taxon>Eukaryota</taxon>
        <taxon>Viridiplantae</taxon>
        <taxon>Streptophyta</taxon>
        <taxon>Embryophyta</taxon>
        <taxon>Tracheophyta</taxon>
        <taxon>Spermatophyta</taxon>
        <taxon>Magnoliopsida</taxon>
        <taxon>Liliopsida</taxon>
        <taxon>Zosteraceae</taxon>
        <taxon>Zostera</taxon>
    </lineage>
</organism>
<evidence type="ECO:0000256" key="7">
    <source>
        <dbReference type="SAM" id="Phobius"/>
    </source>
</evidence>
<comment type="caution">
    <text evidence="8">The sequence shown here is derived from an EMBL/GenBank/DDBJ whole genome shotgun (WGS) entry which is preliminary data.</text>
</comment>
<proteinExistence type="inferred from homology"/>
<feature type="transmembrane region" description="Helical" evidence="7">
    <location>
        <begin position="101"/>
        <end position="120"/>
    </location>
</feature>
<dbReference type="AlphaFoldDB" id="A0A0K9Q379"/>
<evidence type="ECO:0000256" key="3">
    <source>
        <dbReference type="ARBA" id="ARBA00022692"/>
    </source>
</evidence>
<reference evidence="9" key="1">
    <citation type="journal article" date="2016" name="Nature">
        <title>The genome of the seagrass Zostera marina reveals angiosperm adaptation to the sea.</title>
        <authorList>
            <person name="Olsen J.L."/>
            <person name="Rouze P."/>
            <person name="Verhelst B."/>
            <person name="Lin Y.-C."/>
            <person name="Bayer T."/>
            <person name="Collen J."/>
            <person name="Dattolo E."/>
            <person name="De Paoli E."/>
            <person name="Dittami S."/>
            <person name="Maumus F."/>
            <person name="Michel G."/>
            <person name="Kersting A."/>
            <person name="Lauritano C."/>
            <person name="Lohaus R."/>
            <person name="Toepel M."/>
            <person name="Tonon T."/>
            <person name="Vanneste K."/>
            <person name="Amirebrahimi M."/>
            <person name="Brakel J."/>
            <person name="Bostroem C."/>
            <person name="Chovatia M."/>
            <person name="Grimwood J."/>
            <person name="Jenkins J.W."/>
            <person name="Jueterbock A."/>
            <person name="Mraz A."/>
            <person name="Stam W.T."/>
            <person name="Tice H."/>
            <person name="Bornberg-Bauer E."/>
            <person name="Green P.J."/>
            <person name="Pearson G.A."/>
            <person name="Procaccini G."/>
            <person name="Duarte C.M."/>
            <person name="Schmutz J."/>
            <person name="Reusch T.B.H."/>
            <person name="Van de Peer Y."/>
        </authorList>
    </citation>
    <scope>NUCLEOTIDE SEQUENCE [LARGE SCALE GENOMIC DNA]</scope>
    <source>
        <strain evidence="9">cv. Finnish</strain>
    </source>
</reference>
<dbReference type="Proteomes" id="UP000036987">
    <property type="component" value="Unassembled WGS sequence"/>
</dbReference>
<dbReference type="InterPro" id="IPR009787">
    <property type="entry name" value="Jagunal"/>
</dbReference>
<sequence>MQRSGRTNLGRPTGTDGSDYNYRMVVDSRYTKVAKGKSRLRLLIAAQAICHVIGTLLTILSGWREKKSIDMIAILWIVIRFFSIIIGELGRRRSIVTLLRLYNTSSAMATALSIGCVIRMNFFHQVIETWDISLVENNEIVEVCRVFFGFLLQLVIIFTTVGLVQNMSLKR</sequence>
<dbReference type="PANTHER" id="PTHR20955">
    <property type="entry name" value="PROTEIN JAGUNAL HOMOLOG 1"/>
    <property type="match status" value="1"/>
</dbReference>
<dbReference type="EMBL" id="LFYR01000223">
    <property type="protein sequence ID" value="KMZ74925.1"/>
    <property type="molecule type" value="Genomic_DNA"/>
</dbReference>
<evidence type="ECO:0000256" key="6">
    <source>
        <dbReference type="ARBA" id="ARBA00023136"/>
    </source>
</evidence>
<keyword evidence="4" id="KW-0256">Endoplasmic reticulum</keyword>
<keyword evidence="9" id="KW-1185">Reference proteome</keyword>
<dbReference type="OrthoDB" id="1915239at2759"/>
<keyword evidence="3 7" id="KW-0812">Transmembrane</keyword>
<feature type="transmembrane region" description="Helical" evidence="7">
    <location>
        <begin position="69"/>
        <end position="89"/>
    </location>
</feature>
<evidence type="ECO:0000256" key="4">
    <source>
        <dbReference type="ARBA" id="ARBA00022824"/>
    </source>
</evidence>
<protein>
    <submittedName>
        <fullName evidence="8">Uncharacterized protein</fullName>
    </submittedName>
</protein>
<dbReference type="PANTHER" id="PTHR20955:SF1">
    <property type="entry name" value="PROTEIN JAGUNAL HOMOLOG 1"/>
    <property type="match status" value="1"/>
</dbReference>
<comment type="subcellular location">
    <subcellularLocation>
        <location evidence="1">Endoplasmic reticulum membrane</location>
        <topology evidence="1">Multi-pass membrane protein</topology>
    </subcellularLocation>
</comment>
<keyword evidence="6 7" id="KW-0472">Membrane</keyword>
<dbReference type="GO" id="GO:0016192">
    <property type="term" value="P:vesicle-mediated transport"/>
    <property type="evidence" value="ECO:0000318"/>
    <property type="project" value="GO_Central"/>
</dbReference>
<feature type="transmembrane region" description="Helical" evidence="7">
    <location>
        <begin position="42"/>
        <end position="63"/>
    </location>
</feature>
<dbReference type="GO" id="GO:0005789">
    <property type="term" value="C:endoplasmic reticulum membrane"/>
    <property type="evidence" value="ECO:0000318"/>
    <property type="project" value="GO_Central"/>
</dbReference>
<name>A0A0K9Q379_ZOSMR</name>
<accession>A0A0K9Q379</accession>
<evidence type="ECO:0000313" key="9">
    <source>
        <dbReference type="Proteomes" id="UP000036987"/>
    </source>
</evidence>